<proteinExistence type="predicted"/>
<comment type="caution">
    <text evidence="1">The sequence shown here is derived from an EMBL/GenBank/DDBJ whole genome shotgun (WGS) entry which is preliminary data.</text>
</comment>
<evidence type="ECO:0000313" key="2">
    <source>
        <dbReference type="Proteomes" id="UP001177021"/>
    </source>
</evidence>
<dbReference type="EMBL" id="CASHSV030000615">
    <property type="protein sequence ID" value="CAJ2671179.1"/>
    <property type="molecule type" value="Genomic_DNA"/>
</dbReference>
<keyword evidence="2" id="KW-1185">Reference proteome</keyword>
<reference evidence="1" key="1">
    <citation type="submission" date="2023-10" db="EMBL/GenBank/DDBJ databases">
        <authorList>
            <person name="Rodriguez Cubillos JULIANA M."/>
            <person name="De Vega J."/>
        </authorList>
    </citation>
    <scope>NUCLEOTIDE SEQUENCE</scope>
</reference>
<organism evidence="1 2">
    <name type="scientific">Trifolium pratense</name>
    <name type="common">Red clover</name>
    <dbReference type="NCBI Taxonomy" id="57577"/>
    <lineage>
        <taxon>Eukaryota</taxon>
        <taxon>Viridiplantae</taxon>
        <taxon>Streptophyta</taxon>
        <taxon>Embryophyta</taxon>
        <taxon>Tracheophyta</taxon>
        <taxon>Spermatophyta</taxon>
        <taxon>Magnoliopsida</taxon>
        <taxon>eudicotyledons</taxon>
        <taxon>Gunneridae</taxon>
        <taxon>Pentapetalae</taxon>
        <taxon>rosids</taxon>
        <taxon>fabids</taxon>
        <taxon>Fabales</taxon>
        <taxon>Fabaceae</taxon>
        <taxon>Papilionoideae</taxon>
        <taxon>50 kb inversion clade</taxon>
        <taxon>NPAAA clade</taxon>
        <taxon>Hologalegina</taxon>
        <taxon>IRL clade</taxon>
        <taxon>Trifolieae</taxon>
        <taxon>Trifolium</taxon>
    </lineage>
</organism>
<evidence type="ECO:0000313" key="1">
    <source>
        <dbReference type="EMBL" id="CAJ2671179.1"/>
    </source>
</evidence>
<accession>A0ACB0LNY1</accession>
<gene>
    <name evidence="1" type="ORF">MILVUS5_LOCUS35074</name>
</gene>
<dbReference type="Proteomes" id="UP001177021">
    <property type="component" value="Unassembled WGS sequence"/>
</dbReference>
<protein>
    <submittedName>
        <fullName evidence="1">Uncharacterized protein</fullName>
    </submittedName>
</protein>
<sequence length="444" mass="50540">MDTDEDTSALNVDEIYANGADDDNSTHRQIISADQLDIEAYINLYSGRTRISRLLFIASNCGDNLTMQLEALRMAFDEIKKGEDTILMREVVKKINGRLGSNYTLDEAWCDAIVKKADLKKEKLDAELTSYRTNLIKESIRMGYSDFGDFYYAHGQLGDAFKNYVRTRDYCTTSKHIVYMCMSAILVSIEMGQFPHISSYVSKAEQSVESLDTIATAKLRCAAGLSNLFAKKYKLAARKFIETSPELGSHYNEVISSQDVAMYGGLCALATFDRAELKSKVIDNTVFRNFLELVPEVRELINDFYSSRYALCLEYLGNLKSNLLLDIHLHSHVEALYDQIRQKALIQYTLPFVSVDLNMMSNAFKTTVAGLQKELETLITDNQIQARIDSHSKVLYARHADLRNATFQRVLETGRAFDRDLQSMFLRSSIIKHESLHRSRSRKL</sequence>
<name>A0ACB0LNY1_TRIPR</name>